<keyword evidence="1 5" id="KW-0732">Signal</keyword>
<dbReference type="RefSeq" id="WP_024022258.1">
    <property type="nucleotide sequence ID" value="NZ_AYOZ01000001.1"/>
</dbReference>
<dbReference type="STRING" id="1208321.D104_00175"/>
<evidence type="ECO:0000256" key="2">
    <source>
        <dbReference type="ARBA" id="ARBA00023136"/>
    </source>
</evidence>
<accession>W1S2G6</accession>
<dbReference type="PROSITE" id="PS51257">
    <property type="entry name" value="PROKAR_LIPOPROTEIN"/>
    <property type="match status" value="1"/>
</dbReference>
<dbReference type="PATRIC" id="fig|1208321.3.peg.35"/>
<dbReference type="InterPro" id="IPR018660">
    <property type="entry name" value="MliC"/>
</dbReference>
<dbReference type="Proteomes" id="UP000018857">
    <property type="component" value="Unassembled WGS sequence"/>
</dbReference>
<proteinExistence type="predicted"/>
<organism evidence="7 8">
    <name type="scientific">Marinomonas profundimaris</name>
    <dbReference type="NCBI Taxonomy" id="1208321"/>
    <lineage>
        <taxon>Bacteria</taxon>
        <taxon>Pseudomonadati</taxon>
        <taxon>Pseudomonadota</taxon>
        <taxon>Gammaproteobacteria</taxon>
        <taxon>Oceanospirillales</taxon>
        <taxon>Oceanospirillaceae</taxon>
        <taxon>Marinomonas</taxon>
    </lineage>
</organism>
<protein>
    <recommendedName>
        <fullName evidence="6">C-type lysozyme inhibitor domain-containing protein</fullName>
    </recommendedName>
</protein>
<evidence type="ECO:0000256" key="5">
    <source>
        <dbReference type="SAM" id="SignalP"/>
    </source>
</evidence>
<evidence type="ECO:0000313" key="7">
    <source>
        <dbReference type="EMBL" id="ETI62209.1"/>
    </source>
</evidence>
<evidence type="ECO:0000256" key="4">
    <source>
        <dbReference type="ARBA" id="ARBA00023288"/>
    </source>
</evidence>
<feature type="domain" description="C-type lysozyme inhibitor" evidence="6">
    <location>
        <begin position="50"/>
        <end position="110"/>
    </location>
</feature>
<dbReference type="eggNOG" id="COG3895">
    <property type="taxonomic scope" value="Bacteria"/>
</dbReference>
<sequence length="121" mass="13722">MRIQKCFLRNVFSGFAVLSLVACSSVNQDAALDDKVYEVDNVEQTNSAVYRCDNTPVNIYFHAEQAQLSWHDKTYVLTHAVSASGVFYLGEELSFWIHGDDAELEFNGMEKSHCHLLRVES</sequence>
<dbReference type="EMBL" id="AYOZ01000001">
    <property type="protein sequence ID" value="ETI62209.1"/>
    <property type="molecule type" value="Genomic_DNA"/>
</dbReference>
<keyword evidence="2" id="KW-0472">Membrane</keyword>
<feature type="signal peptide" evidence="5">
    <location>
        <begin position="1"/>
        <end position="30"/>
    </location>
</feature>
<evidence type="ECO:0000259" key="6">
    <source>
        <dbReference type="Pfam" id="PF09864"/>
    </source>
</evidence>
<feature type="chain" id="PRO_5004808964" description="C-type lysozyme inhibitor domain-containing protein" evidence="5">
    <location>
        <begin position="31"/>
        <end position="121"/>
    </location>
</feature>
<evidence type="ECO:0000256" key="3">
    <source>
        <dbReference type="ARBA" id="ARBA00023139"/>
    </source>
</evidence>
<keyword evidence="4" id="KW-0449">Lipoprotein</keyword>
<comment type="caution">
    <text evidence="7">The sequence shown here is derived from an EMBL/GenBank/DDBJ whole genome shotgun (WGS) entry which is preliminary data.</text>
</comment>
<dbReference type="OrthoDB" id="6105391at2"/>
<name>W1S2G6_9GAMM</name>
<dbReference type="Pfam" id="PF09864">
    <property type="entry name" value="MliC"/>
    <property type="match status" value="1"/>
</dbReference>
<evidence type="ECO:0000313" key="8">
    <source>
        <dbReference type="Proteomes" id="UP000018857"/>
    </source>
</evidence>
<dbReference type="Gene3D" id="2.40.128.200">
    <property type="match status" value="1"/>
</dbReference>
<dbReference type="InterPro" id="IPR036328">
    <property type="entry name" value="MliC_sf"/>
</dbReference>
<evidence type="ECO:0000256" key="1">
    <source>
        <dbReference type="ARBA" id="ARBA00022729"/>
    </source>
</evidence>
<reference evidence="7 8" key="1">
    <citation type="journal article" date="2014" name="Genome Announc.">
        <title>Draft Genome Sequence of Marinomonas sp. Strain D104, a Polycyclic Aromatic Hydrocarbon-Degrading Bacterium from the Deep-Sea Sediment of the Arctic Ocean.</title>
        <authorList>
            <person name="Dong C."/>
            <person name="Bai X."/>
            <person name="Lai Q."/>
            <person name="Xie Y."/>
            <person name="Chen X."/>
            <person name="Shao Z."/>
        </authorList>
    </citation>
    <scope>NUCLEOTIDE SEQUENCE [LARGE SCALE GENOMIC DNA]</scope>
    <source>
        <strain evidence="7 8">D104</strain>
    </source>
</reference>
<dbReference type="SUPFAM" id="SSF141488">
    <property type="entry name" value="YdhA-like"/>
    <property type="match status" value="1"/>
</dbReference>
<keyword evidence="3" id="KW-0564">Palmitate</keyword>
<gene>
    <name evidence="7" type="ORF">D104_00175</name>
</gene>
<keyword evidence="8" id="KW-1185">Reference proteome</keyword>
<dbReference type="AlphaFoldDB" id="W1S2G6"/>